<evidence type="ECO:0000313" key="2">
    <source>
        <dbReference type="EMBL" id="MBC5699343.1"/>
    </source>
</evidence>
<organism evidence="2 3">
    <name type="scientific">Roseburia difficilis</name>
    <dbReference type="NCBI Taxonomy" id="2763060"/>
    <lineage>
        <taxon>Bacteria</taxon>
        <taxon>Bacillati</taxon>
        <taxon>Bacillota</taxon>
        <taxon>Clostridia</taxon>
        <taxon>Lachnospirales</taxon>
        <taxon>Lachnospiraceae</taxon>
        <taxon>Roseburia</taxon>
    </lineage>
</organism>
<feature type="region of interest" description="Disordered" evidence="1">
    <location>
        <begin position="1"/>
        <end position="45"/>
    </location>
</feature>
<sequence>MTKSGESGQTEQMRRRGVLALRSKADVTAEHSRSEGTKKRASGSE</sequence>
<protein>
    <submittedName>
        <fullName evidence="2">Uncharacterized protein</fullName>
    </submittedName>
</protein>
<dbReference type="EMBL" id="JACOPJ010000009">
    <property type="protein sequence ID" value="MBC5699343.1"/>
    <property type="molecule type" value="Genomic_DNA"/>
</dbReference>
<reference evidence="2 3" key="1">
    <citation type="submission" date="2020-08" db="EMBL/GenBank/DDBJ databases">
        <title>Genome public.</title>
        <authorList>
            <person name="Liu C."/>
            <person name="Sun Q."/>
        </authorList>
    </citation>
    <scope>NUCLEOTIDE SEQUENCE [LARGE SCALE GENOMIC DNA]</scope>
    <source>
        <strain evidence="2 3">NSJ-67</strain>
    </source>
</reference>
<evidence type="ECO:0000313" key="3">
    <source>
        <dbReference type="Proteomes" id="UP000615961"/>
    </source>
</evidence>
<comment type="caution">
    <text evidence="2">The sequence shown here is derived from an EMBL/GenBank/DDBJ whole genome shotgun (WGS) entry which is preliminary data.</text>
</comment>
<feature type="compositionally biased region" description="Basic and acidic residues" evidence="1">
    <location>
        <begin position="23"/>
        <end position="38"/>
    </location>
</feature>
<accession>A0ABR7GYF4</accession>
<keyword evidence="3" id="KW-1185">Reference proteome</keyword>
<gene>
    <name evidence="2" type="ORF">H8S25_13625</name>
</gene>
<proteinExistence type="predicted"/>
<evidence type="ECO:0000256" key="1">
    <source>
        <dbReference type="SAM" id="MobiDB-lite"/>
    </source>
</evidence>
<dbReference type="Proteomes" id="UP000615961">
    <property type="component" value="Unassembled WGS sequence"/>
</dbReference>
<feature type="compositionally biased region" description="Polar residues" evidence="1">
    <location>
        <begin position="1"/>
        <end position="11"/>
    </location>
</feature>
<name>A0ABR7GYF4_9FIRM</name>